<comment type="caution">
    <text evidence="6">The sequence shown here is derived from an EMBL/GenBank/DDBJ whole genome shotgun (WGS) entry which is preliminary data.</text>
</comment>
<accession>A0A1X0YG03</accession>
<dbReference type="Pfam" id="PF02361">
    <property type="entry name" value="CbiQ"/>
    <property type="match status" value="1"/>
</dbReference>
<evidence type="ECO:0000256" key="2">
    <source>
        <dbReference type="ARBA" id="ARBA00022692"/>
    </source>
</evidence>
<evidence type="ECO:0000256" key="1">
    <source>
        <dbReference type="ARBA" id="ARBA00004141"/>
    </source>
</evidence>
<evidence type="ECO:0008006" key="8">
    <source>
        <dbReference type="Google" id="ProtNLM"/>
    </source>
</evidence>
<dbReference type="PANTHER" id="PTHR33514:SF13">
    <property type="entry name" value="PROTEIN ABCI12, CHLOROPLASTIC"/>
    <property type="match status" value="1"/>
</dbReference>
<dbReference type="PANTHER" id="PTHR33514">
    <property type="entry name" value="PROTEIN ABCI12, CHLOROPLASTIC"/>
    <property type="match status" value="1"/>
</dbReference>
<dbReference type="InterPro" id="IPR003339">
    <property type="entry name" value="ABC/ECF_trnsptr_transmembrane"/>
</dbReference>
<feature type="transmembrane region" description="Helical" evidence="5">
    <location>
        <begin position="21"/>
        <end position="38"/>
    </location>
</feature>
<evidence type="ECO:0000256" key="4">
    <source>
        <dbReference type="ARBA" id="ARBA00023136"/>
    </source>
</evidence>
<feature type="transmembrane region" description="Helical" evidence="5">
    <location>
        <begin position="124"/>
        <end position="143"/>
    </location>
</feature>
<protein>
    <recommendedName>
        <fullName evidence="8">Energy-coupling factor transporter transmembrane protein EcfT</fullName>
    </recommendedName>
</protein>
<dbReference type="CDD" id="cd16914">
    <property type="entry name" value="EcfT"/>
    <property type="match status" value="1"/>
</dbReference>
<dbReference type="RefSeq" id="WP_084947737.1">
    <property type="nucleotide sequence ID" value="NZ_MZZM01000005.1"/>
</dbReference>
<keyword evidence="7" id="KW-1185">Reference proteome</keyword>
<keyword evidence="4 5" id="KW-0472">Membrane</keyword>
<evidence type="ECO:0000256" key="5">
    <source>
        <dbReference type="SAM" id="Phobius"/>
    </source>
</evidence>
<sequence>MTTTPQSAPARRHERRPTRPVVLLVPVPGTSVIHQLWAGTKLLVVAGVAVLLTFYPGWVSIALLGSLVVAALWLAHIPRGALPSVPRWFWAMIAVGFVTAAVAGGDPVISVGGLHLGLGGSLHFLRVTALTILLIALGALVSWTTNVAEIGPAIATLGRPFKLLRIPVDEWAATLALALRAFPMLIEEFQVLYAARRLRPKDALHSRRERRRQQGREVIDLLATAMVVTLRRADEMGDAITARGGAGQLSASPARPKLADWMTLALFAAAGATSVTVETLWHINPI</sequence>
<reference evidence="6 7" key="1">
    <citation type="submission" date="2017-03" db="EMBL/GenBank/DDBJ databases">
        <title>Genomic insights into Mycobacterium simiae human colonization.</title>
        <authorList>
            <person name="Steffani J.L."/>
            <person name="Brunck M.E."/>
            <person name="Cruz E."/>
            <person name="Montiel R."/>
            <person name="Barona F."/>
        </authorList>
    </citation>
    <scope>NUCLEOTIDE SEQUENCE [LARGE SCALE GENOMIC DNA]</scope>
    <source>
        <strain evidence="6 7">MsiGto</strain>
    </source>
</reference>
<dbReference type="EMBL" id="MZZM01000005">
    <property type="protein sequence ID" value="ORJ64134.1"/>
    <property type="molecule type" value="Genomic_DNA"/>
</dbReference>
<dbReference type="GO" id="GO:0005886">
    <property type="term" value="C:plasma membrane"/>
    <property type="evidence" value="ECO:0007669"/>
    <property type="project" value="TreeGrafter"/>
</dbReference>
<gene>
    <name evidence="6" type="ORF">B5M45_02710</name>
</gene>
<keyword evidence="3 5" id="KW-1133">Transmembrane helix</keyword>
<organism evidence="6 7">
    <name type="scientific">Mycobacterium simiae</name>
    <name type="common">Mycobacterium habana</name>
    <dbReference type="NCBI Taxonomy" id="1784"/>
    <lineage>
        <taxon>Bacteria</taxon>
        <taxon>Bacillati</taxon>
        <taxon>Actinomycetota</taxon>
        <taxon>Actinomycetes</taxon>
        <taxon>Mycobacteriales</taxon>
        <taxon>Mycobacteriaceae</taxon>
        <taxon>Mycobacterium</taxon>
        <taxon>Mycobacterium simiae complex</taxon>
    </lineage>
</organism>
<evidence type="ECO:0000313" key="6">
    <source>
        <dbReference type="EMBL" id="ORJ64134.1"/>
    </source>
</evidence>
<feature type="transmembrane region" description="Helical" evidence="5">
    <location>
        <begin position="87"/>
        <end position="104"/>
    </location>
</feature>
<dbReference type="Proteomes" id="UP000193040">
    <property type="component" value="Unassembled WGS sequence"/>
</dbReference>
<dbReference type="STRING" id="1784.VC42_05145"/>
<proteinExistence type="predicted"/>
<dbReference type="AlphaFoldDB" id="A0A1X0YG03"/>
<name>A0A1X0YG03_MYCSI</name>
<evidence type="ECO:0000313" key="7">
    <source>
        <dbReference type="Proteomes" id="UP000193040"/>
    </source>
</evidence>
<comment type="subcellular location">
    <subcellularLocation>
        <location evidence="1">Membrane</location>
        <topology evidence="1">Multi-pass membrane protein</topology>
    </subcellularLocation>
</comment>
<evidence type="ECO:0000256" key="3">
    <source>
        <dbReference type="ARBA" id="ARBA00022989"/>
    </source>
</evidence>
<feature type="transmembrane region" description="Helical" evidence="5">
    <location>
        <begin position="44"/>
        <end position="75"/>
    </location>
</feature>
<keyword evidence="2 5" id="KW-0812">Transmembrane</keyword>